<evidence type="ECO:0000313" key="2">
    <source>
        <dbReference type="Proteomes" id="UP001139450"/>
    </source>
</evidence>
<gene>
    <name evidence="1" type="ORF">MUY27_05750</name>
</gene>
<dbReference type="EMBL" id="JALJEJ010000002">
    <property type="protein sequence ID" value="MCJ8209202.1"/>
    <property type="molecule type" value="Genomic_DNA"/>
</dbReference>
<dbReference type="SUPFAM" id="SSF53795">
    <property type="entry name" value="PEP carboxykinase-like"/>
    <property type="match status" value="1"/>
</dbReference>
<name>A0A9X1X0X2_9SPHI</name>
<dbReference type="Proteomes" id="UP001139450">
    <property type="component" value="Unassembled WGS sequence"/>
</dbReference>
<keyword evidence="2" id="KW-1185">Reference proteome</keyword>
<dbReference type="AlphaFoldDB" id="A0A9X1X0X2"/>
<sequence>MKLDTEFKELSWDAFITIKEKFVFSDLRSIINNDIGEIVQSGLSTNGEKCTLFKYFDNTDKAEFLISGSAKNVYYAYTDAASKRTINSLIRGNITKFCLQHQGNFCLHAAGVQVDNGVILFTGHKTAGKSTLTAYFRLKGHTVWCDDYAVVGSNGGNWFAYKGDDDLKVTPETASLFNLPYSELQSVFTYRNKIDNSEKPVAGKYYFKSSVDLAQPESLPVKAVFQLYPRELSPLNIVHDQDKQKAFMFLLKEMMLPGVNSKAYIELYFKSAKRFIDDLPFYAVHAPDAIERIGEVYHEILRVSLTDKR</sequence>
<organism evidence="1 2">
    <name type="scientific">Mucilaginibacter straminoryzae</name>
    <dbReference type="NCBI Taxonomy" id="2932774"/>
    <lineage>
        <taxon>Bacteria</taxon>
        <taxon>Pseudomonadati</taxon>
        <taxon>Bacteroidota</taxon>
        <taxon>Sphingobacteriia</taxon>
        <taxon>Sphingobacteriales</taxon>
        <taxon>Sphingobacteriaceae</taxon>
        <taxon>Mucilaginibacter</taxon>
    </lineage>
</organism>
<dbReference type="Gene3D" id="3.40.50.300">
    <property type="entry name" value="P-loop containing nucleotide triphosphate hydrolases"/>
    <property type="match status" value="1"/>
</dbReference>
<reference evidence="1" key="1">
    <citation type="submission" date="2022-04" db="EMBL/GenBank/DDBJ databases">
        <title>Mucilaginibacter sp. RS28 isolated from freshwater.</title>
        <authorList>
            <person name="Ko S.-R."/>
        </authorList>
    </citation>
    <scope>NUCLEOTIDE SEQUENCE</scope>
    <source>
        <strain evidence="1">RS28</strain>
    </source>
</reference>
<accession>A0A9X1X0X2</accession>
<dbReference type="RefSeq" id="WP_245129031.1">
    <property type="nucleotide sequence ID" value="NZ_JALJEJ010000002.1"/>
</dbReference>
<comment type="caution">
    <text evidence="1">The sequence shown here is derived from an EMBL/GenBank/DDBJ whole genome shotgun (WGS) entry which is preliminary data.</text>
</comment>
<evidence type="ECO:0000313" key="1">
    <source>
        <dbReference type="EMBL" id="MCJ8209202.1"/>
    </source>
</evidence>
<protein>
    <submittedName>
        <fullName evidence="1">Uncharacterized protein</fullName>
    </submittedName>
</protein>
<dbReference type="InterPro" id="IPR027417">
    <property type="entry name" value="P-loop_NTPase"/>
</dbReference>
<proteinExistence type="predicted"/>